<evidence type="ECO:0000313" key="3">
    <source>
        <dbReference type="Proteomes" id="UP000176650"/>
    </source>
</evidence>
<dbReference type="Pfam" id="PF26593">
    <property type="entry name" value="TraC-like"/>
    <property type="match status" value="1"/>
</dbReference>
<evidence type="ECO:0000259" key="1">
    <source>
        <dbReference type="Pfam" id="PF26593"/>
    </source>
</evidence>
<name>A0A1F5BUV1_9BACT</name>
<comment type="caution">
    <text evidence="2">The sequence shown here is derived from an EMBL/GenBank/DDBJ whole genome shotgun (WGS) entry which is preliminary data.</text>
</comment>
<reference evidence="2 3" key="1">
    <citation type="journal article" date="2016" name="Nat. Commun.">
        <title>Thousands of microbial genomes shed light on interconnected biogeochemical processes in an aquifer system.</title>
        <authorList>
            <person name="Anantharaman K."/>
            <person name="Brown C.T."/>
            <person name="Hug L.A."/>
            <person name="Sharon I."/>
            <person name="Castelle C.J."/>
            <person name="Probst A.J."/>
            <person name="Thomas B.C."/>
            <person name="Singh A."/>
            <person name="Wilkins M.J."/>
            <person name="Karaoz U."/>
            <person name="Brodie E.L."/>
            <person name="Williams K.H."/>
            <person name="Hubbard S.S."/>
            <person name="Banfield J.F."/>
        </authorList>
    </citation>
    <scope>NUCLEOTIDE SEQUENCE [LARGE SCALE GENOMIC DNA]</scope>
</reference>
<dbReference type="EMBL" id="MEYS01000001">
    <property type="protein sequence ID" value="OGD34362.1"/>
    <property type="molecule type" value="Genomic_DNA"/>
</dbReference>
<dbReference type="InterPro" id="IPR058596">
    <property type="entry name" value="TraC-like_dom"/>
</dbReference>
<sequence>MEKLQAQATQQLVDIEAIREGVVILKSGEMRAILMCSSVNLALKSQDEQDALIFQYQNFLNGLDFPVEFVVHSRKLNIADYINDLRELLKTQENELLRIQTEEYIDFIQNFVAMQNIMSKNFYVVVPYHIAEGGKGTLADRLFSRKTESFVKMTDEEFLKHKNQLWQRVENILSGMRAFGVRSLPLSNTELVELFFDLYNPGETGKQFLLSGEIH</sequence>
<proteinExistence type="predicted"/>
<accession>A0A1F5BUV1</accession>
<dbReference type="STRING" id="1797298.A2988_02430"/>
<gene>
    <name evidence="2" type="ORF">A2988_02430</name>
</gene>
<dbReference type="AlphaFoldDB" id="A0A1F5BUV1"/>
<protein>
    <recommendedName>
        <fullName evidence="1">TraC-like domain-containing protein</fullName>
    </recommendedName>
</protein>
<organism evidence="2 3">
    <name type="scientific">Candidatus Azambacteria bacterium RIFCSPLOWO2_01_FULL_46_25</name>
    <dbReference type="NCBI Taxonomy" id="1797298"/>
    <lineage>
        <taxon>Bacteria</taxon>
        <taxon>Candidatus Azamiibacteriota</taxon>
    </lineage>
</organism>
<feature type="domain" description="TraC-like" evidence="1">
    <location>
        <begin position="21"/>
        <end position="199"/>
    </location>
</feature>
<dbReference type="Proteomes" id="UP000176650">
    <property type="component" value="Unassembled WGS sequence"/>
</dbReference>
<evidence type="ECO:0000313" key="2">
    <source>
        <dbReference type="EMBL" id="OGD34362.1"/>
    </source>
</evidence>